<dbReference type="FunFam" id="2.60.40.10:FF:000129">
    <property type="entry name" value="CLUMA_CG018772, isoform A"/>
    <property type="match status" value="1"/>
</dbReference>
<sequence length="267" mass="29340">GNASYYSRGPPRYQKITWGSRSGRGSDAVYLDDSTATNISAVVGLTATLPCRVINRNTEDVSWVRSRDIHILTVGVFTYTSDDRFKVYHRMGSNDWNLVIKPLAFRDAGVYECQVATNPKISLPVTLNVEVQQAVISGPTEVYIQNGSTISLTCTVNTHSENVGHVKWYHNRAVLNYDSPRGGVSVEIEKTPERTTSKLLLTRAVGSDSGNYTCVPERADPAAVSVHVVTGEESAAVHTSGAIQLSQLASLRHVVNSCFLLLLWYHR</sequence>
<dbReference type="Pfam" id="PF13927">
    <property type="entry name" value="Ig_3"/>
    <property type="match status" value="1"/>
</dbReference>
<feature type="domain" description="Ig-like" evidence="1">
    <location>
        <begin position="11"/>
        <end position="115"/>
    </location>
</feature>
<dbReference type="SMART" id="SM00408">
    <property type="entry name" value="IGc2"/>
    <property type="match status" value="2"/>
</dbReference>
<evidence type="ECO:0000313" key="2">
    <source>
        <dbReference type="EMBL" id="CAL4192688.1"/>
    </source>
</evidence>
<dbReference type="InterPro" id="IPR003599">
    <property type="entry name" value="Ig_sub"/>
</dbReference>
<dbReference type="GO" id="GO:0032589">
    <property type="term" value="C:neuron projection membrane"/>
    <property type="evidence" value="ECO:0007669"/>
    <property type="project" value="TreeGrafter"/>
</dbReference>
<dbReference type="InterPro" id="IPR013106">
    <property type="entry name" value="Ig_V-set"/>
</dbReference>
<dbReference type="InterPro" id="IPR013783">
    <property type="entry name" value="Ig-like_fold"/>
</dbReference>
<dbReference type="AlphaFoldDB" id="A0AAV2SKK4"/>
<dbReference type="Gene3D" id="2.60.40.10">
    <property type="entry name" value="Immunoglobulins"/>
    <property type="match status" value="2"/>
</dbReference>
<dbReference type="PANTHER" id="PTHR23279">
    <property type="entry name" value="DEFECTIVE PROBOSCIS EXTENSION RESPONSE DPR -RELATED"/>
    <property type="match status" value="1"/>
</dbReference>
<accession>A0AAV2SKK4</accession>
<proteinExistence type="predicted"/>
<dbReference type="PANTHER" id="PTHR23279:SF6">
    <property type="entry name" value="DEFECTIVE PROBOSCIS EXTENSION RESPONSE 7, ISOFORM F"/>
    <property type="match status" value="1"/>
</dbReference>
<dbReference type="SUPFAM" id="SSF48726">
    <property type="entry name" value="Immunoglobulin"/>
    <property type="match status" value="2"/>
</dbReference>
<name>A0AAV2SKK4_MEGNR</name>
<dbReference type="InterPro" id="IPR007110">
    <property type="entry name" value="Ig-like_dom"/>
</dbReference>
<protein>
    <recommendedName>
        <fullName evidence="1">Ig-like domain-containing protein</fullName>
    </recommendedName>
</protein>
<dbReference type="GO" id="GO:0050808">
    <property type="term" value="P:synapse organization"/>
    <property type="evidence" value="ECO:0007669"/>
    <property type="project" value="TreeGrafter"/>
</dbReference>
<dbReference type="FunFam" id="2.60.40.10:FF:000533">
    <property type="entry name" value="Uncharacterized protein, isoform A"/>
    <property type="match status" value="1"/>
</dbReference>
<feature type="non-terminal residue" evidence="2">
    <location>
        <position position="1"/>
    </location>
</feature>
<evidence type="ECO:0000313" key="3">
    <source>
        <dbReference type="Proteomes" id="UP001497623"/>
    </source>
</evidence>
<reference evidence="2 3" key="1">
    <citation type="submission" date="2024-05" db="EMBL/GenBank/DDBJ databases">
        <authorList>
            <person name="Wallberg A."/>
        </authorList>
    </citation>
    <scope>NUCLEOTIDE SEQUENCE [LARGE SCALE GENOMIC DNA]</scope>
</reference>
<dbReference type="Proteomes" id="UP001497623">
    <property type="component" value="Unassembled WGS sequence"/>
</dbReference>
<keyword evidence="3" id="KW-1185">Reference proteome</keyword>
<dbReference type="InterPro" id="IPR036179">
    <property type="entry name" value="Ig-like_dom_sf"/>
</dbReference>
<dbReference type="SMART" id="SM00406">
    <property type="entry name" value="IGv"/>
    <property type="match status" value="2"/>
</dbReference>
<dbReference type="InterPro" id="IPR037448">
    <property type="entry name" value="Zig-8"/>
</dbReference>
<dbReference type="PROSITE" id="PS50835">
    <property type="entry name" value="IG_LIKE"/>
    <property type="match status" value="2"/>
</dbReference>
<dbReference type="SMART" id="SM00409">
    <property type="entry name" value="IG"/>
    <property type="match status" value="2"/>
</dbReference>
<gene>
    <name evidence="2" type="ORF">MNOR_LOCUS36760</name>
</gene>
<dbReference type="EMBL" id="CAXKWB010069011">
    <property type="protein sequence ID" value="CAL4192688.1"/>
    <property type="molecule type" value="Genomic_DNA"/>
</dbReference>
<comment type="caution">
    <text evidence="2">The sequence shown here is derived from an EMBL/GenBank/DDBJ whole genome shotgun (WGS) entry which is preliminary data.</text>
</comment>
<evidence type="ECO:0000259" key="1">
    <source>
        <dbReference type="PROSITE" id="PS50835"/>
    </source>
</evidence>
<organism evidence="2 3">
    <name type="scientific">Meganyctiphanes norvegica</name>
    <name type="common">Northern krill</name>
    <name type="synonym">Thysanopoda norvegica</name>
    <dbReference type="NCBI Taxonomy" id="48144"/>
    <lineage>
        <taxon>Eukaryota</taxon>
        <taxon>Metazoa</taxon>
        <taxon>Ecdysozoa</taxon>
        <taxon>Arthropoda</taxon>
        <taxon>Crustacea</taxon>
        <taxon>Multicrustacea</taxon>
        <taxon>Malacostraca</taxon>
        <taxon>Eumalacostraca</taxon>
        <taxon>Eucarida</taxon>
        <taxon>Euphausiacea</taxon>
        <taxon>Euphausiidae</taxon>
        <taxon>Meganyctiphanes</taxon>
    </lineage>
</organism>
<dbReference type="InterPro" id="IPR003598">
    <property type="entry name" value="Ig_sub2"/>
</dbReference>
<dbReference type="Pfam" id="PF07686">
    <property type="entry name" value="V-set"/>
    <property type="match status" value="1"/>
</dbReference>
<feature type="domain" description="Ig-like" evidence="1">
    <location>
        <begin position="119"/>
        <end position="225"/>
    </location>
</feature>